<dbReference type="PRINTS" id="PR00420">
    <property type="entry name" value="RNGMNOXGNASE"/>
</dbReference>
<evidence type="ECO:0000313" key="4">
    <source>
        <dbReference type="Proteomes" id="UP000766570"/>
    </source>
</evidence>
<keyword evidence="4" id="KW-1185">Reference proteome</keyword>
<protein>
    <submittedName>
        <fullName evidence="3">2-polyprenyl-6-methoxyphenol hydroxylase-like FAD-dependent oxidoreductase</fullName>
    </submittedName>
</protein>
<proteinExistence type="predicted"/>
<dbReference type="EMBL" id="JAGIOE010000001">
    <property type="protein sequence ID" value="MBP2373711.1"/>
    <property type="molecule type" value="Genomic_DNA"/>
</dbReference>
<keyword evidence="1" id="KW-0732">Signal</keyword>
<dbReference type="RefSeq" id="WP_209906857.1">
    <property type="nucleotide sequence ID" value="NZ_BAAAMI010000011.1"/>
</dbReference>
<dbReference type="Proteomes" id="UP000766570">
    <property type="component" value="Unassembled WGS sequence"/>
</dbReference>
<dbReference type="InterPro" id="IPR036188">
    <property type="entry name" value="FAD/NAD-bd_sf"/>
</dbReference>
<dbReference type="Pfam" id="PF01494">
    <property type="entry name" value="FAD_binding_3"/>
    <property type="match status" value="1"/>
</dbReference>
<feature type="domain" description="FAD-binding" evidence="2">
    <location>
        <begin position="3"/>
        <end position="338"/>
    </location>
</feature>
<dbReference type="PANTHER" id="PTHR46865">
    <property type="entry name" value="OXIDOREDUCTASE-RELATED"/>
    <property type="match status" value="1"/>
</dbReference>
<gene>
    <name evidence="3" type="ORF">JOF46_001623</name>
</gene>
<feature type="chain" id="PRO_5045481718" evidence="1">
    <location>
        <begin position="21"/>
        <end position="398"/>
    </location>
</feature>
<dbReference type="InterPro" id="IPR002938">
    <property type="entry name" value="FAD-bd"/>
</dbReference>
<comment type="caution">
    <text evidence="3">The sequence shown here is derived from an EMBL/GenBank/DDBJ whole genome shotgun (WGS) entry which is preliminary data.</text>
</comment>
<reference evidence="3 4" key="1">
    <citation type="submission" date="2021-03" db="EMBL/GenBank/DDBJ databases">
        <title>Sequencing the genomes of 1000 actinobacteria strains.</title>
        <authorList>
            <person name="Klenk H.-P."/>
        </authorList>
    </citation>
    <scope>NUCLEOTIDE SEQUENCE [LARGE SCALE GENOMIC DNA]</scope>
    <source>
        <strain evidence="3 4">DSM 15454</strain>
    </source>
</reference>
<dbReference type="SUPFAM" id="SSF51905">
    <property type="entry name" value="FAD/NAD(P)-binding domain"/>
    <property type="match status" value="1"/>
</dbReference>
<evidence type="ECO:0000259" key="2">
    <source>
        <dbReference type="Pfam" id="PF01494"/>
    </source>
</evidence>
<organism evidence="3 4">
    <name type="scientific">Paeniglutamicibacter psychrophenolicus</name>
    <dbReference type="NCBI Taxonomy" id="257454"/>
    <lineage>
        <taxon>Bacteria</taxon>
        <taxon>Bacillati</taxon>
        <taxon>Actinomycetota</taxon>
        <taxon>Actinomycetes</taxon>
        <taxon>Micrococcales</taxon>
        <taxon>Micrococcaceae</taxon>
        <taxon>Paeniglutamicibacter</taxon>
    </lineage>
</organism>
<dbReference type="Gene3D" id="3.30.9.10">
    <property type="entry name" value="D-Amino Acid Oxidase, subunit A, domain 2"/>
    <property type="match status" value="1"/>
</dbReference>
<dbReference type="Gene3D" id="3.50.50.60">
    <property type="entry name" value="FAD/NAD(P)-binding domain"/>
    <property type="match status" value="1"/>
</dbReference>
<dbReference type="PANTHER" id="PTHR46865:SF8">
    <property type="entry name" value="POSSIBLE OXIDOREDUCTASE"/>
    <property type="match status" value="1"/>
</dbReference>
<dbReference type="InterPro" id="IPR051704">
    <property type="entry name" value="FAD_aromatic-hydroxylase"/>
</dbReference>
<evidence type="ECO:0000256" key="1">
    <source>
        <dbReference type="SAM" id="SignalP"/>
    </source>
</evidence>
<evidence type="ECO:0000313" key="3">
    <source>
        <dbReference type="EMBL" id="MBP2373711.1"/>
    </source>
</evidence>
<name>A0ABS4WBY0_9MICC</name>
<accession>A0ABS4WBY0</accession>
<sequence length="398" mass="42097">MRALVVGAGIGGLAAAGALAQNGWETTVLEQAPAPRTTGYMIDFFGPGFAAAESLGAIAHLQRHGEMYSRARYVDQTGRTRAKFAMESFLNAAHGKFFSILRPDIETGLREWVGDSVGIVQGARVVSVDPGRCPGTDGPGVPARAVVADGRDFEADLLIGADGIHSTVRGAMPAIPGTRVLRHLGLHVFGYVFYDPELAANLGREVVLSDSLVRQATLYALSDGRVTFFGVVECHDPDPAPDTREELFTKFRGLGSDVDRALDQRPAEIFEDVVAQAVVPAWSAGRCVLLGDAAFAVSLLAGQGASLAIAGAKVLADALGSGNDIPAALAGYEASWRPLVEQQQEAGRRNARFFVPSGRRALLLRRWSLHLMNLAPVNAVIARRVFGASVVGKGHPGP</sequence>
<feature type="signal peptide" evidence="1">
    <location>
        <begin position="1"/>
        <end position="20"/>
    </location>
</feature>